<evidence type="ECO:0000313" key="1">
    <source>
        <dbReference type="EMBL" id="CAK0804254.1"/>
    </source>
</evidence>
<name>A0ABN9QEA7_9DINO</name>
<keyword evidence="2" id="KW-1185">Reference proteome</keyword>
<dbReference type="Proteomes" id="UP001189429">
    <property type="component" value="Unassembled WGS sequence"/>
</dbReference>
<sequence length="127" mass="14244">MDANMTSQTNSEREQRLRELISEFRTAATDGIRVELVDKESQLVCQGIFKLDSAQMTMSLQPAFLPETSWSMREIGAVMKGKEFARCVPELAHLSAKCIGLRILTLRRRSDAFTSTTKRFGTISTPA</sequence>
<evidence type="ECO:0000313" key="2">
    <source>
        <dbReference type="Proteomes" id="UP001189429"/>
    </source>
</evidence>
<accession>A0ABN9QEA7</accession>
<gene>
    <name evidence="1" type="ORF">PCOR1329_LOCUS11122</name>
</gene>
<dbReference type="EMBL" id="CAUYUJ010003195">
    <property type="protein sequence ID" value="CAK0804254.1"/>
    <property type="molecule type" value="Genomic_DNA"/>
</dbReference>
<proteinExistence type="predicted"/>
<comment type="caution">
    <text evidence="1">The sequence shown here is derived from an EMBL/GenBank/DDBJ whole genome shotgun (WGS) entry which is preliminary data.</text>
</comment>
<reference evidence="1" key="1">
    <citation type="submission" date="2023-10" db="EMBL/GenBank/DDBJ databases">
        <authorList>
            <person name="Chen Y."/>
            <person name="Shah S."/>
            <person name="Dougan E. K."/>
            <person name="Thang M."/>
            <person name="Chan C."/>
        </authorList>
    </citation>
    <scope>NUCLEOTIDE SEQUENCE [LARGE SCALE GENOMIC DNA]</scope>
</reference>
<organism evidence="1 2">
    <name type="scientific">Prorocentrum cordatum</name>
    <dbReference type="NCBI Taxonomy" id="2364126"/>
    <lineage>
        <taxon>Eukaryota</taxon>
        <taxon>Sar</taxon>
        <taxon>Alveolata</taxon>
        <taxon>Dinophyceae</taxon>
        <taxon>Prorocentrales</taxon>
        <taxon>Prorocentraceae</taxon>
        <taxon>Prorocentrum</taxon>
    </lineage>
</organism>
<protein>
    <submittedName>
        <fullName evidence="1">Uncharacterized protein</fullName>
    </submittedName>
</protein>